<dbReference type="EMBL" id="BTGU01000009">
    <property type="protein sequence ID" value="GMN39018.1"/>
    <property type="molecule type" value="Genomic_DNA"/>
</dbReference>
<name>A0AA87ZMP1_FICCA</name>
<dbReference type="Gramene" id="FCD_00005116-RA">
    <property type="protein sequence ID" value="FCD_00005116-RA:cds"/>
    <property type="gene ID" value="FCD_00005116"/>
</dbReference>
<dbReference type="Proteomes" id="UP001187192">
    <property type="component" value="Unassembled WGS sequence"/>
</dbReference>
<feature type="compositionally biased region" description="Polar residues" evidence="1">
    <location>
        <begin position="49"/>
        <end position="62"/>
    </location>
</feature>
<proteinExistence type="predicted"/>
<reference evidence="2" key="1">
    <citation type="submission" date="2023-07" db="EMBL/GenBank/DDBJ databases">
        <title>draft genome sequence of fig (Ficus carica).</title>
        <authorList>
            <person name="Takahashi T."/>
            <person name="Nishimura K."/>
        </authorList>
    </citation>
    <scope>NUCLEOTIDE SEQUENCE</scope>
</reference>
<protein>
    <submittedName>
        <fullName evidence="2">Uncharacterized protein</fullName>
    </submittedName>
</protein>
<keyword evidence="3" id="KW-1185">Reference proteome</keyword>
<feature type="region of interest" description="Disordered" evidence="1">
    <location>
        <begin position="37"/>
        <end position="62"/>
    </location>
</feature>
<organism evidence="2 3">
    <name type="scientific">Ficus carica</name>
    <name type="common">Common fig</name>
    <dbReference type="NCBI Taxonomy" id="3494"/>
    <lineage>
        <taxon>Eukaryota</taxon>
        <taxon>Viridiplantae</taxon>
        <taxon>Streptophyta</taxon>
        <taxon>Embryophyta</taxon>
        <taxon>Tracheophyta</taxon>
        <taxon>Spermatophyta</taxon>
        <taxon>Magnoliopsida</taxon>
        <taxon>eudicotyledons</taxon>
        <taxon>Gunneridae</taxon>
        <taxon>Pentapetalae</taxon>
        <taxon>rosids</taxon>
        <taxon>fabids</taxon>
        <taxon>Rosales</taxon>
        <taxon>Moraceae</taxon>
        <taxon>Ficeae</taxon>
        <taxon>Ficus</taxon>
    </lineage>
</organism>
<comment type="caution">
    <text evidence="2">The sequence shown here is derived from an EMBL/GenBank/DDBJ whole genome shotgun (WGS) entry which is preliminary data.</text>
</comment>
<sequence length="62" mass="7242">MLRRWLSRSASPSAISFGAVGNYQRQRDRYEIAIIDRRRKRPWGGPEMQHQQRQEQTGSGAI</sequence>
<evidence type="ECO:0000256" key="1">
    <source>
        <dbReference type="SAM" id="MobiDB-lite"/>
    </source>
</evidence>
<accession>A0AA87ZMP1</accession>
<evidence type="ECO:0000313" key="3">
    <source>
        <dbReference type="Proteomes" id="UP001187192"/>
    </source>
</evidence>
<gene>
    <name evidence="2" type="ORF">TIFTF001_008247</name>
</gene>
<dbReference type="AlphaFoldDB" id="A0AA87ZMP1"/>
<evidence type="ECO:0000313" key="2">
    <source>
        <dbReference type="EMBL" id="GMN39018.1"/>
    </source>
</evidence>